<dbReference type="Gene3D" id="2.50.20.10">
    <property type="entry name" value="Lipoprotein localisation LolA/LolB/LppX"/>
    <property type="match status" value="1"/>
</dbReference>
<keyword evidence="1" id="KW-0732">Signal</keyword>
<accession>A0ABV5BAB2</accession>
<keyword evidence="2" id="KW-0449">Lipoprotein</keyword>
<sequence length="361" mass="39933">MKIKTFVAGASAALSILVSGCAETSPAGSTPAEVVSNVLESQKNIGSYYAESTMRIYENDKLSQEAAIKEWQDSESGRRRIEMTSNGHVSTAVNNGKQMLSYDEESNTAYSFDVTDDMEGMSSASPRDQLMNLLKNMEKTHTYEVVGQEKVLGTDAYHVKVTAKDDVKEALFQNMEFWVDAKTWFILKSSSTFGDVKTDTEYTKLDFSPEFKVDTFQLKIPDGVKVQTLEDMSSGREVTVSDAASTLGQPFLLIEDSKFELTKVEELGSGGEAGRTEITAYYSEKSVPSLTLSIFKTPEDGQLGDFGTKVKVRQTEGLYTESIRNLTWDEGGLRYSLLSDNPDITQEQLQHIAEGMKLSSK</sequence>
<proteinExistence type="predicted"/>
<protein>
    <submittedName>
        <fullName evidence="2">Outer membrane lipoprotein carrier protein LolA</fullName>
    </submittedName>
</protein>
<evidence type="ECO:0000256" key="1">
    <source>
        <dbReference type="SAM" id="SignalP"/>
    </source>
</evidence>
<feature type="chain" id="PRO_5045296648" evidence="1">
    <location>
        <begin position="25"/>
        <end position="361"/>
    </location>
</feature>
<organism evidence="2 3">
    <name type="scientific">Paenibacillus terreus</name>
    <dbReference type="NCBI Taxonomy" id="1387834"/>
    <lineage>
        <taxon>Bacteria</taxon>
        <taxon>Bacillati</taxon>
        <taxon>Bacillota</taxon>
        <taxon>Bacilli</taxon>
        <taxon>Bacillales</taxon>
        <taxon>Paenibacillaceae</taxon>
        <taxon>Paenibacillus</taxon>
    </lineage>
</organism>
<feature type="signal peptide" evidence="1">
    <location>
        <begin position="1"/>
        <end position="24"/>
    </location>
</feature>
<dbReference type="InterPro" id="IPR029046">
    <property type="entry name" value="LolA/LolB/LppX"/>
</dbReference>
<dbReference type="PANTHER" id="PTHR37507:SF2">
    <property type="entry name" value="SPORULATION PROTEIN YDCC"/>
    <property type="match status" value="1"/>
</dbReference>
<dbReference type="PROSITE" id="PS51257">
    <property type="entry name" value="PROKAR_LIPOPROTEIN"/>
    <property type="match status" value="1"/>
</dbReference>
<dbReference type="PANTHER" id="PTHR37507">
    <property type="entry name" value="SPORULATION PROTEIN YDCC"/>
    <property type="match status" value="1"/>
</dbReference>
<evidence type="ECO:0000313" key="3">
    <source>
        <dbReference type="Proteomes" id="UP001580407"/>
    </source>
</evidence>
<evidence type="ECO:0000313" key="2">
    <source>
        <dbReference type="EMBL" id="MFB5682637.1"/>
    </source>
</evidence>
<dbReference type="SUPFAM" id="SSF89392">
    <property type="entry name" value="Prokaryotic lipoproteins and lipoprotein localization factors"/>
    <property type="match status" value="1"/>
</dbReference>
<name>A0ABV5BAB2_9BACL</name>
<dbReference type="Proteomes" id="UP001580407">
    <property type="component" value="Unassembled WGS sequence"/>
</dbReference>
<dbReference type="InterPro" id="IPR052944">
    <property type="entry name" value="Sporulation_related"/>
</dbReference>
<dbReference type="EMBL" id="JBHILM010000019">
    <property type="protein sequence ID" value="MFB5682637.1"/>
    <property type="molecule type" value="Genomic_DNA"/>
</dbReference>
<dbReference type="RefSeq" id="WP_375526389.1">
    <property type="nucleotide sequence ID" value="NZ_JBHILM010000019.1"/>
</dbReference>
<gene>
    <name evidence="2" type="ORF">ACE3NQ_17105</name>
</gene>
<comment type="caution">
    <text evidence="2">The sequence shown here is derived from an EMBL/GenBank/DDBJ whole genome shotgun (WGS) entry which is preliminary data.</text>
</comment>
<keyword evidence="3" id="KW-1185">Reference proteome</keyword>
<reference evidence="2 3" key="1">
    <citation type="submission" date="2024-09" db="EMBL/GenBank/DDBJ databases">
        <authorList>
            <person name="Ruan L."/>
        </authorList>
    </citation>
    <scope>NUCLEOTIDE SEQUENCE [LARGE SCALE GENOMIC DNA]</scope>
    <source>
        <strain evidence="2 3">D33</strain>
    </source>
</reference>